<reference evidence="8 9" key="1">
    <citation type="submission" date="2019-03" db="EMBL/GenBank/DDBJ databases">
        <title>Above-ground endophytic microbial communities from plants in different locations in the United States.</title>
        <authorList>
            <person name="Frank C."/>
        </authorList>
    </citation>
    <scope>NUCLEOTIDE SEQUENCE [LARGE SCALE GENOMIC DNA]</scope>
    <source>
        <strain evidence="8 9">LP_13_YM</strain>
    </source>
</reference>
<feature type="modified residue" description="N6-(pyridoxal phosphate)lysine" evidence="6">
    <location>
        <position position="265"/>
    </location>
</feature>
<protein>
    <submittedName>
        <fullName evidence="8">Tryptophanase</fullName>
    </submittedName>
</protein>
<evidence type="ECO:0000313" key="8">
    <source>
        <dbReference type="EMBL" id="TCV95670.1"/>
    </source>
</evidence>
<dbReference type="NCBIfam" id="NF009709">
    <property type="entry name" value="PRK13238.1"/>
    <property type="match status" value="1"/>
</dbReference>
<comment type="subunit">
    <text evidence="3">Homotetramer.</text>
</comment>
<evidence type="ECO:0000259" key="7">
    <source>
        <dbReference type="Pfam" id="PF01212"/>
    </source>
</evidence>
<dbReference type="Gene3D" id="3.90.1150.10">
    <property type="entry name" value="Aspartate Aminotransferase, domain 1"/>
    <property type="match status" value="1"/>
</dbReference>
<sequence length="467" mass="51662">MKRVPEPYRIKMVEAIQTLSATERQHALERAGFNPFLLRSDEVYIDLLSDSGTGAMSDRQWAGLMTGDEAYAGSRNFFHLRDAVAELFGYPYTVPTHQGRGAEQILFPCLVEKKRRSGRANNPVFISNFHFDTTAAHVERAGARALNALTVEALDTEEYYAWKGNFDLALLESLIDEHGSDNIVAIITTVTCNSSGGQPVSLENMKAVYAIARRHNIPVVIDAARFSENAYFIQQRETGYAGTPIRDIVRAMFQCGDMLTLSAKKDAMVNIGGCCSIRDDKELFEAVRAQCVLMEGFVTYGGLASRDMEALAIGLDEAVDERFLAFRVGQVTHLGKRLRQAGLPIQHPVGGHAVFLDAARMLPGIAPDRFPALALANELYLHSGVRGVEIGSLLMGRDPKTGQQKPTPLELLRLAIPRRTYTNDHMDYVADALIDIHQHASSIRGLTFVHEPPVLRHFTARLVPVLD</sequence>
<dbReference type="Gene3D" id="3.40.640.10">
    <property type="entry name" value="Type I PLP-dependent aspartate aminotransferase-like (Major domain)"/>
    <property type="match status" value="1"/>
</dbReference>
<accession>A0A4R3YT47</accession>
<evidence type="ECO:0000256" key="5">
    <source>
        <dbReference type="ARBA" id="ARBA00023239"/>
    </source>
</evidence>
<dbReference type="Pfam" id="PF01212">
    <property type="entry name" value="Beta_elim_lyase"/>
    <property type="match status" value="1"/>
</dbReference>
<gene>
    <name evidence="8" type="ORF">EC912_10213</name>
</gene>
<dbReference type="RefSeq" id="WP_132141919.1">
    <property type="nucleotide sequence ID" value="NZ_SMCS01000002.1"/>
</dbReference>
<name>A0A4R3YT47_9GAMM</name>
<dbReference type="GO" id="GO:0009072">
    <property type="term" value="P:aromatic amino acid metabolic process"/>
    <property type="evidence" value="ECO:0007669"/>
    <property type="project" value="InterPro"/>
</dbReference>
<evidence type="ECO:0000256" key="2">
    <source>
        <dbReference type="ARBA" id="ARBA00009721"/>
    </source>
</evidence>
<comment type="caution">
    <text evidence="8">The sequence shown here is derived from an EMBL/GenBank/DDBJ whole genome shotgun (WGS) entry which is preliminary data.</text>
</comment>
<dbReference type="GO" id="GO:0016830">
    <property type="term" value="F:carbon-carbon lyase activity"/>
    <property type="evidence" value="ECO:0007669"/>
    <property type="project" value="InterPro"/>
</dbReference>
<dbReference type="PIRSF" id="PIRSF001386">
    <property type="entry name" value="Trpase"/>
    <property type="match status" value="1"/>
</dbReference>
<feature type="domain" description="Aromatic amino acid beta-eliminating lyase/threonine aldolase" evidence="7">
    <location>
        <begin position="46"/>
        <end position="431"/>
    </location>
</feature>
<keyword evidence="9" id="KW-1185">Reference proteome</keyword>
<keyword evidence="4 6" id="KW-0663">Pyridoxal phosphate</keyword>
<organism evidence="8 9">
    <name type="scientific">Luteibacter rhizovicinus</name>
    <dbReference type="NCBI Taxonomy" id="242606"/>
    <lineage>
        <taxon>Bacteria</taxon>
        <taxon>Pseudomonadati</taxon>
        <taxon>Pseudomonadota</taxon>
        <taxon>Gammaproteobacteria</taxon>
        <taxon>Lysobacterales</taxon>
        <taxon>Rhodanobacteraceae</taxon>
        <taxon>Luteibacter</taxon>
    </lineage>
</organism>
<evidence type="ECO:0000313" key="9">
    <source>
        <dbReference type="Proteomes" id="UP000295645"/>
    </source>
</evidence>
<comment type="similarity">
    <text evidence="2">Belongs to the beta-eliminating lyase family.</text>
</comment>
<evidence type="ECO:0000256" key="1">
    <source>
        <dbReference type="ARBA" id="ARBA00001933"/>
    </source>
</evidence>
<dbReference type="InterPro" id="IPR015422">
    <property type="entry name" value="PyrdxlP-dep_Trfase_small"/>
</dbReference>
<comment type="cofactor">
    <cofactor evidence="1 6">
        <name>pyridoxal 5'-phosphate</name>
        <dbReference type="ChEBI" id="CHEBI:597326"/>
    </cofactor>
</comment>
<dbReference type="PANTHER" id="PTHR32325:SF4">
    <property type="entry name" value="TRYPTOPHANASE"/>
    <property type="match status" value="1"/>
</dbReference>
<dbReference type="OrthoDB" id="9764079at2"/>
<dbReference type="InterPro" id="IPR015424">
    <property type="entry name" value="PyrdxlP-dep_Trfase"/>
</dbReference>
<dbReference type="InterPro" id="IPR015421">
    <property type="entry name" value="PyrdxlP-dep_Trfase_major"/>
</dbReference>
<proteinExistence type="inferred from homology"/>
<dbReference type="SUPFAM" id="SSF53383">
    <property type="entry name" value="PLP-dependent transferases"/>
    <property type="match status" value="1"/>
</dbReference>
<dbReference type="InterPro" id="IPR011166">
    <property type="entry name" value="Beta-eliminating_lyase"/>
</dbReference>
<evidence type="ECO:0000256" key="4">
    <source>
        <dbReference type="ARBA" id="ARBA00022898"/>
    </source>
</evidence>
<dbReference type="Proteomes" id="UP000295645">
    <property type="component" value="Unassembled WGS sequence"/>
</dbReference>
<keyword evidence="5" id="KW-0456">Lyase</keyword>
<dbReference type="PANTHER" id="PTHR32325">
    <property type="entry name" value="BETA-ELIMINATING LYASE-LIKE PROTEIN-RELATED"/>
    <property type="match status" value="1"/>
</dbReference>
<evidence type="ECO:0000256" key="6">
    <source>
        <dbReference type="PIRSR" id="PIRSR611166-50"/>
    </source>
</evidence>
<dbReference type="EMBL" id="SMCS01000002">
    <property type="protein sequence ID" value="TCV95670.1"/>
    <property type="molecule type" value="Genomic_DNA"/>
</dbReference>
<dbReference type="AlphaFoldDB" id="A0A4R3YT47"/>
<dbReference type="InterPro" id="IPR001597">
    <property type="entry name" value="ArAA_b-elim_lyase/Thr_aldolase"/>
</dbReference>
<evidence type="ECO:0000256" key="3">
    <source>
        <dbReference type="ARBA" id="ARBA00011881"/>
    </source>
</evidence>